<protein>
    <submittedName>
        <fullName evidence="1">Uncharacterized protein</fullName>
    </submittedName>
</protein>
<proteinExistence type="predicted"/>
<name>A0ACC5XV56_PANGG</name>
<comment type="caution">
    <text evidence="1">The sequence shown here is derived from an EMBL/GenBank/DDBJ whole genome shotgun (WGS) entry which is preliminary data.</text>
</comment>
<accession>A0ACC5XV56</accession>
<keyword evidence="2" id="KW-1185">Reference proteome</keyword>
<organism evidence="1 2">
    <name type="scientific">Pangasianodon gigas</name>
    <name type="common">Mekong giant catfish</name>
    <name type="synonym">Pangasius gigas</name>
    <dbReference type="NCBI Taxonomy" id="30993"/>
    <lineage>
        <taxon>Eukaryota</taxon>
        <taxon>Metazoa</taxon>
        <taxon>Chordata</taxon>
        <taxon>Craniata</taxon>
        <taxon>Vertebrata</taxon>
        <taxon>Euteleostomi</taxon>
        <taxon>Actinopterygii</taxon>
        <taxon>Neopterygii</taxon>
        <taxon>Teleostei</taxon>
        <taxon>Ostariophysi</taxon>
        <taxon>Siluriformes</taxon>
        <taxon>Pangasiidae</taxon>
        <taxon>Pangasianodon</taxon>
    </lineage>
</organism>
<gene>
    <name evidence="1" type="ORF">PGIGA_G00177740</name>
</gene>
<dbReference type="EMBL" id="CM040482">
    <property type="protein sequence ID" value="MCI4395202.1"/>
    <property type="molecule type" value="Genomic_DNA"/>
</dbReference>
<dbReference type="Proteomes" id="UP000829447">
    <property type="component" value="Linkage Group LG29"/>
</dbReference>
<evidence type="ECO:0000313" key="1">
    <source>
        <dbReference type="EMBL" id="MCI4395202.1"/>
    </source>
</evidence>
<evidence type="ECO:0000313" key="2">
    <source>
        <dbReference type="Proteomes" id="UP000829447"/>
    </source>
</evidence>
<sequence>MPGKSTTDVMFALRMLMEKYREGQKELHCVFLDLEKVYDRVPRDEPWYCMRKSGVAEKYVRVEQDMYEGSVTTVRCVVGMTDWFKVEVGLHQGSALSPFLFAVVIGRLTDEIRQESPRTMMFADDLVICSEGREQVEMSPERRGMKVSRSKMEYISINERVGGRMVRLRRVWDCGFSDEGCAALTSALRSNPSHLRELHLSQNQLGDSGVKRLSAVLENPHCKLETLRMCGCGISDEGCAALASALRSNPSHLRKLEMKGNKTGDSGRKLLSALQNDEHYKLEEVE</sequence>
<reference evidence="1 2" key="1">
    <citation type="journal article" date="2022" name="bioRxiv">
        <title>An ancient truncated duplication of the anti-Mullerian hormone receptor type 2 gene is a potential conserved master sex determinant in the Pangasiidae catfish family.</title>
        <authorList>
            <person name="Wen M."/>
            <person name="Pan Q."/>
            <person name="Jouanno E."/>
            <person name="Montfort J."/>
            <person name="Zahm M."/>
            <person name="Cabau C."/>
            <person name="Klopp C."/>
            <person name="Iampietro C."/>
            <person name="Roques C."/>
            <person name="Bouchez O."/>
            <person name="Castinel A."/>
            <person name="Donnadieu C."/>
            <person name="Parrinello H."/>
            <person name="Poncet C."/>
            <person name="Belmonte E."/>
            <person name="Gautier V."/>
            <person name="Avarre J.-C."/>
            <person name="Dugue R."/>
            <person name="Gustiano R."/>
            <person name="Ha T.T.T."/>
            <person name="Campet M."/>
            <person name="Sriphairoj K."/>
            <person name="Ribolli J."/>
            <person name="de Almeida F.L."/>
            <person name="Desvignes T."/>
            <person name="Postlethwait J.H."/>
            <person name="Bucao C.F."/>
            <person name="Robinson-Rechavi M."/>
            <person name="Bobe J."/>
            <person name="Herpin A."/>
            <person name="Guiguen Y."/>
        </authorList>
    </citation>
    <scope>NUCLEOTIDE SEQUENCE [LARGE SCALE GENOMIC DNA]</scope>
    <source>
        <strain evidence="1">YG-Dec2019</strain>
    </source>
</reference>